<keyword evidence="1" id="KW-0812">Transmembrane</keyword>
<proteinExistence type="predicted"/>
<dbReference type="Proteomes" id="UP000235916">
    <property type="component" value="Unassembled WGS sequence"/>
</dbReference>
<evidence type="ECO:0000313" key="5">
    <source>
        <dbReference type="EMBL" id="PND39529.1"/>
    </source>
</evidence>
<evidence type="ECO:0000313" key="4">
    <source>
        <dbReference type="EMBL" id="PND39527.1"/>
    </source>
</evidence>
<feature type="transmembrane region" description="Helical" evidence="1">
    <location>
        <begin position="6"/>
        <end position="23"/>
    </location>
</feature>
<evidence type="ECO:0000256" key="1">
    <source>
        <dbReference type="SAM" id="Phobius"/>
    </source>
</evidence>
<evidence type="ECO:0000259" key="2">
    <source>
        <dbReference type="Pfam" id="PF10881"/>
    </source>
</evidence>
<evidence type="ECO:0000313" key="6">
    <source>
        <dbReference type="EMBL" id="PND39531.1"/>
    </source>
</evidence>
<keyword evidence="1" id="KW-1133">Transmembrane helix</keyword>
<protein>
    <recommendedName>
        <fullName evidence="2">DUF2726 domain-containing protein</fullName>
    </recommendedName>
</protein>
<dbReference type="EMBL" id="POSP01000003">
    <property type="protein sequence ID" value="PND39531.1"/>
    <property type="molecule type" value="Genomic_DNA"/>
</dbReference>
<keyword evidence="1" id="KW-0472">Membrane</keyword>
<dbReference type="EMBL" id="POSP01000003">
    <property type="protein sequence ID" value="PND39529.1"/>
    <property type="molecule type" value="Genomic_DNA"/>
</dbReference>
<feature type="domain" description="DUF2726" evidence="2">
    <location>
        <begin position="41"/>
        <end position="138"/>
    </location>
</feature>
<keyword evidence="7" id="KW-1185">Reference proteome</keyword>
<dbReference type="OrthoDB" id="6882268at2"/>
<comment type="caution">
    <text evidence="3">The sequence shown here is derived from an EMBL/GenBank/DDBJ whole genome shotgun (WGS) entry which is preliminary data.</text>
</comment>
<dbReference type="Pfam" id="PF10881">
    <property type="entry name" value="DUF2726"/>
    <property type="match status" value="1"/>
</dbReference>
<dbReference type="EMBL" id="POSP01000003">
    <property type="protein sequence ID" value="PND39526.1"/>
    <property type="molecule type" value="Genomic_DNA"/>
</dbReference>
<evidence type="ECO:0000313" key="3">
    <source>
        <dbReference type="EMBL" id="PND39526.1"/>
    </source>
</evidence>
<dbReference type="InterPro" id="IPR024402">
    <property type="entry name" value="DUF2726"/>
</dbReference>
<organism evidence="3 7">
    <name type="scientific">Kinneretia aquatilis</name>
    <dbReference type="NCBI Taxonomy" id="2070761"/>
    <lineage>
        <taxon>Bacteria</taxon>
        <taxon>Pseudomonadati</taxon>
        <taxon>Pseudomonadota</taxon>
        <taxon>Betaproteobacteria</taxon>
        <taxon>Burkholderiales</taxon>
        <taxon>Sphaerotilaceae</taxon>
        <taxon>Roseateles</taxon>
    </lineage>
</organism>
<sequence>MTLHQIAEVLWPLAVVLTVFLLVKARRRPRATGKLWKRTPLTKREQGMYFRLKNALPDRVVLAQVSFSALLDTRDRPTRATFDRKVADFVICSKAFEVAAVIELDDESHRGREHLDQRRDQLLTKAGIKVLRFKNIPDEGELLAALSEKSDAMPPC</sequence>
<evidence type="ECO:0000313" key="7">
    <source>
        <dbReference type="Proteomes" id="UP000235916"/>
    </source>
</evidence>
<name>A0A2N8L1F7_9BURK</name>
<dbReference type="AlphaFoldDB" id="A0A2N8L1F7"/>
<accession>A0A2N8L1F7</accession>
<gene>
    <name evidence="3" type="ORF">C1O66_03490</name>
    <name evidence="4" type="ORF">C1O66_03525</name>
    <name evidence="5" type="ORF">C1O66_03565</name>
    <name evidence="6" type="ORF">C1O66_03605</name>
</gene>
<dbReference type="EMBL" id="POSP01000003">
    <property type="protein sequence ID" value="PND39527.1"/>
    <property type="molecule type" value="Genomic_DNA"/>
</dbReference>
<reference evidence="3 7" key="1">
    <citation type="submission" date="2018-01" db="EMBL/GenBank/DDBJ databases">
        <title>Draft genome sequence of Paucibacter aquatile CR182 isolated from freshwater of the Nakdong River.</title>
        <authorList>
            <person name="Choi A."/>
            <person name="Chung E.J."/>
        </authorList>
    </citation>
    <scope>NUCLEOTIDE SEQUENCE [LARGE SCALE GENOMIC DNA]</scope>
    <source>
        <strain evidence="3 7">CR182</strain>
    </source>
</reference>